<keyword evidence="12" id="KW-1185">Reference proteome</keyword>
<keyword evidence="2" id="KW-0479">Metal-binding</keyword>
<evidence type="ECO:0000313" key="12">
    <source>
        <dbReference type="Proteomes" id="UP000291084"/>
    </source>
</evidence>
<keyword evidence="9" id="KW-0472">Membrane</keyword>
<feature type="transmembrane region" description="Helical" evidence="9">
    <location>
        <begin position="20"/>
        <end position="40"/>
    </location>
</feature>
<dbReference type="PANTHER" id="PTHR45801">
    <property type="entry name" value="OS07G0101800 PROTEIN"/>
    <property type="match status" value="1"/>
</dbReference>
<reference evidence="11 12" key="1">
    <citation type="journal article" date="2015" name="Sci. Rep.">
        <title>The power of single molecule real-time sequencing technology in the de novo assembly of a eukaryotic genome.</title>
        <authorList>
            <person name="Sakai H."/>
            <person name="Naito K."/>
            <person name="Ogiso-Tanaka E."/>
            <person name="Takahashi Y."/>
            <person name="Iseki K."/>
            <person name="Muto C."/>
            <person name="Satou K."/>
            <person name="Teruya K."/>
            <person name="Shiroma A."/>
            <person name="Shimoji M."/>
            <person name="Hirano T."/>
            <person name="Itoh T."/>
            <person name="Kaga A."/>
            <person name="Tomooka N."/>
        </authorList>
    </citation>
    <scope>NUCLEOTIDE SEQUENCE [LARGE SCALE GENOMIC DNA]</scope>
    <source>
        <strain evidence="12">cv. Shumari</strain>
    </source>
</reference>
<dbReference type="SUPFAM" id="SSF57667">
    <property type="entry name" value="beta-beta-alpha zinc fingers"/>
    <property type="match status" value="1"/>
</dbReference>
<evidence type="ECO:0000256" key="5">
    <source>
        <dbReference type="ARBA" id="ARBA00023015"/>
    </source>
</evidence>
<evidence type="ECO:0000256" key="1">
    <source>
        <dbReference type="ARBA" id="ARBA00004123"/>
    </source>
</evidence>
<keyword evidence="9" id="KW-0812">Transmembrane</keyword>
<keyword evidence="7" id="KW-0539">Nucleus</keyword>
<keyword evidence="4" id="KW-0862">Zinc</keyword>
<dbReference type="PANTHER" id="PTHR45801:SF111">
    <property type="entry name" value="C2H2 AND C2HC ZINC FINGERS SUPERFAMILY PROTEIN"/>
    <property type="match status" value="1"/>
</dbReference>
<dbReference type="AlphaFoldDB" id="A0A0S3RV88"/>
<sequence length="220" mass="25279">MHSFCSFPNYKFCLSHSVDYSFIPLVFSLVEFMSSCYFPFTCQKKMEFNTPIYKKSEIRWSSDDQGGPGQVKSFSCSFCKRGFSNAQALGGHMNIHRRDRAKLKQSSEESLLSLDISIKTSSDHRNDPSDLEEKIFFRLGSGEDQKHARNRKMPFNFPHKSDHDYASERAMFIGSAEIPHHLPSFVLGQRIEEKTADLDLELRLGLHPQETATLSTRSFF</sequence>
<accession>A0A0S3RV88</accession>
<evidence type="ECO:0000259" key="10">
    <source>
        <dbReference type="PROSITE" id="PS50157"/>
    </source>
</evidence>
<evidence type="ECO:0000313" key="11">
    <source>
        <dbReference type="EMBL" id="BAT84494.1"/>
    </source>
</evidence>
<dbReference type="PROSITE" id="PS00028">
    <property type="entry name" value="ZINC_FINGER_C2H2_1"/>
    <property type="match status" value="1"/>
</dbReference>
<organism evidence="11 12">
    <name type="scientific">Vigna angularis var. angularis</name>
    <dbReference type="NCBI Taxonomy" id="157739"/>
    <lineage>
        <taxon>Eukaryota</taxon>
        <taxon>Viridiplantae</taxon>
        <taxon>Streptophyta</taxon>
        <taxon>Embryophyta</taxon>
        <taxon>Tracheophyta</taxon>
        <taxon>Spermatophyta</taxon>
        <taxon>Magnoliopsida</taxon>
        <taxon>eudicotyledons</taxon>
        <taxon>Gunneridae</taxon>
        <taxon>Pentapetalae</taxon>
        <taxon>rosids</taxon>
        <taxon>fabids</taxon>
        <taxon>Fabales</taxon>
        <taxon>Fabaceae</taxon>
        <taxon>Papilionoideae</taxon>
        <taxon>50 kb inversion clade</taxon>
        <taxon>NPAAA clade</taxon>
        <taxon>indigoferoid/millettioid clade</taxon>
        <taxon>Phaseoleae</taxon>
        <taxon>Vigna</taxon>
    </lineage>
</organism>
<evidence type="ECO:0000256" key="7">
    <source>
        <dbReference type="ARBA" id="ARBA00023242"/>
    </source>
</evidence>
<dbReference type="OrthoDB" id="780709at2759"/>
<keyword evidence="5" id="KW-0805">Transcription regulation</keyword>
<feature type="domain" description="C2H2-type" evidence="10">
    <location>
        <begin position="74"/>
        <end position="101"/>
    </location>
</feature>
<proteinExistence type="predicted"/>
<protein>
    <recommendedName>
        <fullName evidence="10">C2H2-type domain-containing protein</fullName>
    </recommendedName>
</protein>
<gene>
    <name evidence="11" type="primary">Vigan.04G189000</name>
    <name evidence="11" type="ORF">VIGAN_04189000</name>
</gene>
<dbReference type="PROSITE" id="PS50157">
    <property type="entry name" value="ZINC_FINGER_C2H2_2"/>
    <property type="match status" value="1"/>
</dbReference>
<dbReference type="EMBL" id="AP015037">
    <property type="protein sequence ID" value="BAT84494.1"/>
    <property type="molecule type" value="Genomic_DNA"/>
</dbReference>
<dbReference type="GO" id="GO:0008270">
    <property type="term" value="F:zinc ion binding"/>
    <property type="evidence" value="ECO:0007669"/>
    <property type="project" value="UniProtKB-KW"/>
</dbReference>
<keyword evidence="3 8" id="KW-0863">Zinc-finger</keyword>
<evidence type="ECO:0000256" key="6">
    <source>
        <dbReference type="ARBA" id="ARBA00023163"/>
    </source>
</evidence>
<dbReference type="GO" id="GO:0005634">
    <property type="term" value="C:nucleus"/>
    <property type="evidence" value="ECO:0007669"/>
    <property type="project" value="UniProtKB-SubCell"/>
</dbReference>
<name>A0A0S3RV88_PHAAN</name>
<evidence type="ECO:0000256" key="8">
    <source>
        <dbReference type="PROSITE-ProRule" id="PRU00042"/>
    </source>
</evidence>
<evidence type="ECO:0000256" key="3">
    <source>
        <dbReference type="ARBA" id="ARBA00022771"/>
    </source>
</evidence>
<dbReference type="InterPro" id="IPR052426">
    <property type="entry name" value="Plant_dev_regulator"/>
</dbReference>
<keyword evidence="9" id="KW-1133">Transmembrane helix</keyword>
<dbReference type="InterPro" id="IPR036236">
    <property type="entry name" value="Znf_C2H2_sf"/>
</dbReference>
<keyword evidence="6" id="KW-0804">Transcription</keyword>
<dbReference type="Gene3D" id="3.30.160.60">
    <property type="entry name" value="Classic Zinc Finger"/>
    <property type="match status" value="1"/>
</dbReference>
<comment type="subcellular location">
    <subcellularLocation>
        <location evidence="1">Nucleus</location>
    </subcellularLocation>
</comment>
<evidence type="ECO:0000256" key="9">
    <source>
        <dbReference type="SAM" id="Phobius"/>
    </source>
</evidence>
<evidence type="ECO:0000256" key="4">
    <source>
        <dbReference type="ARBA" id="ARBA00022833"/>
    </source>
</evidence>
<evidence type="ECO:0000256" key="2">
    <source>
        <dbReference type="ARBA" id="ARBA00022723"/>
    </source>
</evidence>
<dbReference type="Proteomes" id="UP000291084">
    <property type="component" value="Chromosome 4"/>
</dbReference>
<dbReference type="InterPro" id="IPR013087">
    <property type="entry name" value="Znf_C2H2_type"/>
</dbReference>